<protein>
    <recommendedName>
        <fullName evidence="3">Transmembrane protein 205</fullName>
    </recommendedName>
</protein>
<evidence type="ECO:0000256" key="6">
    <source>
        <dbReference type="ARBA" id="ARBA00023136"/>
    </source>
</evidence>
<dbReference type="Pfam" id="PF13664">
    <property type="entry name" value="DUF4149"/>
    <property type="match status" value="1"/>
</dbReference>
<feature type="transmembrane region" description="Helical" evidence="7">
    <location>
        <begin position="12"/>
        <end position="33"/>
    </location>
</feature>
<dbReference type="PANTHER" id="PTHR46916">
    <property type="entry name" value="TRANSMEMBRANE PROTEIN 205"/>
    <property type="match status" value="1"/>
</dbReference>
<reference evidence="9" key="1">
    <citation type="submission" date="2025-08" db="UniProtKB">
        <authorList>
            <consortium name="Ensembl"/>
        </authorList>
    </citation>
    <scope>IDENTIFICATION</scope>
</reference>
<dbReference type="PANTHER" id="PTHR46916:SF2">
    <property type="entry name" value="TRANSMEMBRANE PROTEIN 205"/>
    <property type="match status" value="1"/>
</dbReference>
<keyword evidence="5 7" id="KW-1133">Transmembrane helix</keyword>
<dbReference type="Proteomes" id="UP000694701">
    <property type="component" value="Unplaced"/>
</dbReference>
<name>A0A8C2J8I6_CYPCA</name>
<dbReference type="InterPro" id="IPR042623">
    <property type="entry name" value="TMEM205"/>
</dbReference>
<dbReference type="Ensembl" id="ENSCCRT00020099361.1">
    <property type="protein sequence ID" value="ENSCCRP00020090922.1"/>
    <property type="gene ID" value="ENSCCRG00020041650.1"/>
</dbReference>
<feature type="transmembrane region" description="Helical" evidence="7">
    <location>
        <begin position="126"/>
        <end position="146"/>
    </location>
</feature>
<evidence type="ECO:0000256" key="1">
    <source>
        <dbReference type="ARBA" id="ARBA00004141"/>
    </source>
</evidence>
<feature type="transmembrane region" description="Helical" evidence="7">
    <location>
        <begin position="53"/>
        <end position="75"/>
    </location>
</feature>
<evidence type="ECO:0000256" key="4">
    <source>
        <dbReference type="ARBA" id="ARBA00022692"/>
    </source>
</evidence>
<evidence type="ECO:0000259" key="8">
    <source>
        <dbReference type="Pfam" id="PF13664"/>
    </source>
</evidence>
<evidence type="ECO:0000313" key="10">
    <source>
        <dbReference type="Proteomes" id="UP000694701"/>
    </source>
</evidence>
<keyword evidence="4 7" id="KW-0812">Transmembrane</keyword>
<comment type="similarity">
    <text evidence="2">Belongs to the TMEM205 family.</text>
</comment>
<dbReference type="GO" id="GO:0016020">
    <property type="term" value="C:membrane"/>
    <property type="evidence" value="ECO:0007669"/>
    <property type="project" value="UniProtKB-SubCell"/>
</dbReference>
<organism evidence="9 10">
    <name type="scientific">Cyprinus carpio</name>
    <name type="common">Common carp</name>
    <dbReference type="NCBI Taxonomy" id="7962"/>
    <lineage>
        <taxon>Eukaryota</taxon>
        <taxon>Metazoa</taxon>
        <taxon>Chordata</taxon>
        <taxon>Craniata</taxon>
        <taxon>Vertebrata</taxon>
        <taxon>Euteleostomi</taxon>
        <taxon>Actinopterygii</taxon>
        <taxon>Neopterygii</taxon>
        <taxon>Teleostei</taxon>
        <taxon>Ostariophysi</taxon>
        <taxon>Cypriniformes</taxon>
        <taxon>Cyprinidae</taxon>
        <taxon>Cyprininae</taxon>
        <taxon>Cyprinus</taxon>
    </lineage>
</organism>
<feature type="transmembrane region" description="Helical" evidence="7">
    <location>
        <begin position="201"/>
        <end position="222"/>
    </location>
</feature>
<feature type="transmembrane region" description="Helical" evidence="7">
    <location>
        <begin position="95"/>
        <end position="114"/>
    </location>
</feature>
<feature type="domain" description="TMEM205-like" evidence="8">
    <location>
        <begin position="56"/>
        <end position="154"/>
    </location>
</feature>
<evidence type="ECO:0000256" key="2">
    <source>
        <dbReference type="ARBA" id="ARBA00011001"/>
    </source>
</evidence>
<comment type="subcellular location">
    <subcellularLocation>
        <location evidence="1">Membrane</location>
        <topology evidence="1">Multi-pass membrane protein</topology>
    </subcellularLocation>
</comment>
<evidence type="ECO:0000256" key="7">
    <source>
        <dbReference type="SAM" id="Phobius"/>
    </source>
</evidence>
<accession>A0A8C2J8I6</accession>
<proteinExistence type="inferred from homology"/>
<dbReference type="InterPro" id="IPR025423">
    <property type="entry name" value="TMEM205-like"/>
</dbReference>
<sequence length="227" mass="26291">MRLYIFILMQFFFVISSFFLNMLIIYLFIYLLFTFQKLIMATEGDPTDFVKVLHLLVISFTWGMQVWVSFIAGFVLISQVSMHTFGLVQSKLFPFYFYCLLGANAVSLAIYAVYHPRELLDWHEGLQMILFFVAVIMAGLNAQWFGPSATECMLVMQEIEKEHGLGNQVGMSSNKEGYTKLREQDPKYKEHRATFYRYHGLSNLCNLIGFFSTTINLIYLALHLGTI</sequence>
<keyword evidence="6 7" id="KW-0472">Membrane</keyword>
<evidence type="ECO:0000256" key="3">
    <source>
        <dbReference type="ARBA" id="ARBA00015041"/>
    </source>
</evidence>
<evidence type="ECO:0000313" key="9">
    <source>
        <dbReference type="Ensembl" id="ENSCCRP00020090922.1"/>
    </source>
</evidence>
<evidence type="ECO:0000256" key="5">
    <source>
        <dbReference type="ARBA" id="ARBA00022989"/>
    </source>
</evidence>
<dbReference type="AlphaFoldDB" id="A0A8C2J8I6"/>